<dbReference type="AlphaFoldDB" id="A0A6G9YEM6"/>
<name>A0A6G9YEM6_9NOCA</name>
<proteinExistence type="predicted"/>
<reference evidence="1 2" key="1">
    <citation type="journal article" date="2019" name="ACS Chem. Biol.">
        <title>Identification and Mobilization of a Cryptic Antibiotic Biosynthesis Gene Locus from a Human-Pathogenic Nocardia Isolate.</title>
        <authorList>
            <person name="Herisse M."/>
            <person name="Ishida K."/>
            <person name="Porter J.L."/>
            <person name="Howden B."/>
            <person name="Hertweck C."/>
            <person name="Stinear T.P."/>
            <person name="Pidot S.J."/>
        </authorList>
    </citation>
    <scope>NUCLEOTIDE SEQUENCE [LARGE SCALE GENOMIC DNA]</scope>
    <source>
        <strain evidence="1 2">AUSMDU00012717</strain>
    </source>
</reference>
<dbReference type="Proteomes" id="UP000503540">
    <property type="component" value="Chromosome"/>
</dbReference>
<evidence type="ECO:0000313" key="2">
    <source>
        <dbReference type="Proteomes" id="UP000503540"/>
    </source>
</evidence>
<sequence length="650" mass="71823">MDDAMTKEKRATEALAQLRSAFTGCEARISDVRERLARLDSTLPRVRSAAEYESDYVEPGRTRSAAIPREIDRVRVQRDRAHEDQRQAIADVQSIGTESQLEKRRRNELRAELAALPEPTGPTDLSVAAARAAVEIAETNLRERFEETTLRQAVRQAEKEVAKAAQLWNAIEDGIRGRAAELATSATGSDPATRAEAAERAGVMLTRAAETHGTERGRLRDAQTRYETAQSARPKGAVEIENPTDREHALDLADRSTDEMAQRETTRHRLDGDRDAALKDATAAKARQEMLNDQIALLRSIEPTDTSTFAIPVDNAGVRSVVQRIVDELAAAEAALGKADRVRAEQADLLDHWAGSDEFVTLAEDEHGSAVRRLREMFRDKNRIERVADNADELVHDLDVRAKAIAQQLEQVETHKRNVVVRMIELVDDGLSMLTRASTLSELPEGIGPWAHKRFLAVEPRSRPSREQIGLRVGELVEAMVASGRIETDAAELLWRATEVSVPEGFRATVLKPAPDQPTGRTPVEEMRKWSGGENLTASLVLFCVLARLRAERRVGSRTGAAGGVLPLDNPLGKANYLPFLDLQRRVAQACGVQLVFWTGIGDLGAVTTFPRIAAMHKRPSTTRAGRAYVQVDMENSQLLDIVSMVRRES</sequence>
<evidence type="ECO:0000313" key="1">
    <source>
        <dbReference type="EMBL" id="QIS11496.1"/>
    </source>
</evidence>
<gene>
    <name evidence="1" type="ORF">F5544_18110</name>
</gene>
<accession>A0A6G9YEM6</accession>
<dbReference type="KEGG" id="nah:F5544_18110"/>
<keyword evidence="2" id="KW-1185">Reference proteome</keyword>
<dbReference type="EMBL" id="CP046172">
    <property type="protein sequence ID" value="QIS11496.1"/>
    <property type="molecule type" value="Genomic_DNA"/>
</dbReference>
<organism evidence="1 2">
    <name type="scientific">Nocardia arthritidis</name>
    <dbReference type="NCBI Taxonomy" id="228602"/>
    <lineage>
        <taxon>Bacteria</taxon>
        <taxon>Bacillati</taxon>
        <taxon>Actinomycetota</taxon>
        <taxon>Actinomycetes</taxon>
        <taxon>Mycobacteriales</taxon>
        <taxon>Nocardiaceae</taxon>
        <taxon>Nocardia</taxon>
    </lineage>
</organism>
<protein>
    <submittedName>
        <fullName evidence="1">Uncharacterized protein</fullName>
    </submittedName>
</protein>
<dbReference type="RefSeq" id="WP_167474296.1">
    <property type="nucleotide sequence ID" value="NZ_CP046172.1"/>
</dbReference>